<dbReference type="PANTHER" id="PTHR24326:SF552">
    <property type="entry name" value="HOMEOBOX-LEUCINE ZIPPER PROTEIN"/>
    <property type="match status" value="1"/>
</dbReference>
<dbReference type="InterPro" id="IPR017970">
    <property type="entry name" value="Homeobox_CS"/>
</dbReference>
<dbReference type="Pfam" id="PF02183">
    <property type="entry name" value="HALZ"/>
    <property type="match status" value="1"/>
</dbReference>
<evidence type="ECO:0000256" key="3">
    <source>
        <dbReference type="ARBA" id="ARBA00023125"/>
    </source>
</evidence>
<dbReference type="AlphaFoldDB" id="A0A4U5PL97"/>
<dbReference type="Gene3D" id="1.10.10.60">
    <property type="entry name" value="Homeodomain-like"/>
    <property type="match status" value="1"/>
</dbReference>
<dbReference type="SUPFAM" id="SSF46689">
    <property type="entry name" value="Homeodomain-like"/>
    <property type="match status" value="1"/>
</dbReference>
<dbReference type="InterPro" id="IPR000047">
    <property type="entry name" value="HTH_motif"/>
</dbReference>
<reference evidence="13" key="1">
    <citation type="submission" date="2018-10" db="EMBL/GenBank/DDBJ databases">
        <title>Population genomic analysis revealed the cold adaptation of white poplar.</title>
        <authorList>
            <person name="Liu Y.-J."/>
        </authorList>
    </citation>
    <scope>NUCLEOTIDE SEQUENCE [LARGE SCALE GENOMIC DNA]</scope>
    <source>
        <strain evidence="13">PAL-ZL1</strain>
    </source>
</reference>
<evidence type="ECO:0000256" key="6">
    <source>
        <dbReference type="ARBA" id="ARBA00023242"/>
    </source>
</evidence>
<dbReference type="PROSITE" id="PS00027">
    <property type="entry name" value="HOMEOBOX_1"/>
    <property type="match status" value="1"/>
</dbReference>
<dbReference type="CDD" id="cd00086">
    <property type="entry name" value="homeodomain"/>
    <property type="match status" value="1"/>
</dbReference>
<keyword evidence="4 8" id="KW-0371">Homeobox</keyword>
<feature type="compositionally biased region" description="Polar residues" evidence="11">
    <location>
        <begin position="161"/>
        <end position="171"/>
    </location>
</feature>
<dbReference type="InterPro" id="IPR001356">
    <property type="entry name" value="HD"/>
</dbReference>
<name>A0A4U5PL97_POPAL</name>
<keyword evidence="3 8" id="KW-0238">DNA-binding</keyword>
<dbReference type="GO" id="GO:0045893">
    <property type="term" value="P:positive regulation of DNA-templated transcription"/>
    <property type="evidence" value="ECO:0007669"/>
    <property type="project" value="TreeGrafter"/>
</dbReference>
<comment type="function">
    <text evidence="10">Transcription factor.</text>
</comment>
<dbReference type="InterPro" id="IPR009057">
    <property type="entry name" value="Homeodomain-like_sf"/>
</dbReference>
<feature type="region of interest" description="Disordered" evidence="11">
    <location>
        <begin position="114"/>
        <end position="196"/>
    </location>
</feature>
<feature type="compositionally biased region" description="Basic and acidic residues" evidence="11">
    <location>
        <begin position="129"/>
        <end position="146"/>
    </location>
</feature>
<evidence type="ECO:0000256" key="11">
    <source>
        <dbReference type="SAM" id="MobiDB-lite"/>
    </source>
</evidence>
<feature type="compositionally biased region" description="Basic and acidic residues" evidence="11">
    <location>
        <begin position="172"/>
        <end position="184"/>
    </location>
</feature>
<comment type="caution">
    <text evidence="13">The sequence shown here is derived from an EMBL/GenBank/DDBJ whole genome shotgun (WGS) entry which is preliminary data.</text>
</comment>
<evidence type="ECO:0000256" key="4">
    <source>
        <dbReference type="ARBA" id="ARBA00023155"/>
    </source>
</evidence>
<dbReference type="PRINTS" id="PR00031">
    <property type="entry name" value="HTHREPRESSR"/>
</dbReference>
<keyword evidence="5 10" id="KW-0804">Transcription</keyword>
<evidence type="ECO:0000256" key="10">
    <source>
        <dbReference type="RuleBase" id="RU369038"/>
    </source>
</evidence>
<feature type="compositionally biased region" description="Polar residues" evidence="11">
    <location>
        <begin position="118"/>
        <end position="127"/>
    </location>
</feature>
<evidence type="ECO:0000313" key="13">
    <source>
        <dbReference type="EMBL" id="TKR97669.1"/>
    </source>
</evidence>
<dbReference type="Pfam" id="PF00046">
    <property type="entry name" value="Homeodomain"/>
    <property type="match status" value="1"/>
</dbReference>
<evidence type="ECO:0000256" key="9">
    <source>
        <dbReference type="RuleBase" id="RU000682"/>
    </source>
</evidence>
<dbReference type="InterPro" id="IPR003106">
    <property type="entry name" value="Leu_zip_homeo"/>
</dbReference>
<feature type="domain" description="Homeobox" evidence="12">
    <location>
        <begin position="11"/>
        <end position="71"/>
    </location>
</feature>
<dbReference type="PANTHER" id="PTHR24326">
    <property type="entry name" value="HOMEOBOX-LEUCINE ZIPPER PROTEIN"/>
    <property type="match status" value="1"/>
</dbReference>
<dbReference type="GO" id="GO:0043565">
    <property type="term" value="F:sequence-specific DNA binding"/>
    <property type="evidence" value="ECO:0007669"/>
    <property type="project" value="InterPro"/>
</dbReference>
<proteinExistence type="inferred from homology"/>
<evidence type="ECO:0000256" key="5">
    <source>
        <dbReference type="ARBA" id="ARBA00023163"/>
    </source>
</evidence>
<evidence type="ECO:0000256" key="8">
    <source>
        <dbReference type="PROSITE-ProRule" id="PRU00108"/>
    </source>
</evidence>
<protein>
    <recommendedName>
        <fullName evidence="10">Homeobox-leucine zipper protein</fullName>
    </recommendedName>
    <alternativeName>
        <fullName evidence="10">HD-ZIP protein</fullName>
    </alternativeName>
    <alternativeName>
        <fullName evidence="10">Homeodomain transcription factor</fullName>
    </alternativeName>
</protein>
<evidence type="ECO:0000256" key="2">
    <source>
        <dbReference type="ARBA" id="ARBA00023015"/>
    </source>
</evidence>
<dbReference type="PROSITE" id="PS50071">
    <property type="entry name" value="HOMEOBOX_2"/>
    <property type="match status" value="1"/>
</dbReference>
<gene>
    <name evidence="13" type="ORF">D5086_0000213140</name>
</gene>
<keyword evidence="6 8" id="KW-0539">Nucleus</keyword>
<feature type="compositionally biased region" description="Polar residues" evidence="11">
    <location>
        <begin position="185"/>
        <end position="196"/>
    </location>
</feature>
<dbReference type="EMBL" id="RCHU01000718">
    <property type="protein sequence ID" value="TKR97669.1"/>
    <property type="molecule type" value="Genomic_DNA"/>
</dbReference>
<sequence length="196" mass="22798">MDPGTHPLSSIQKNAYKRRFTDEQIKFLEFMFESESRPESRVKQQLASELGLEPRQVAIWFQNRRARLKTKQIEKEYGVLKASYDVLASSFESLKREKQSLIIQLQKLKNMHVKQHGSRSCGNQLGSSRDGRFENKDSGSESKEKPSSPLDGNDNEENRPSSDNNSRNTVNMREEIDILNHSEQTDNSSQWWEFWS</sequence>
<dbReference type="InterPro" id="IPR045224">
    <property type="entry name" value="HDZip_class_I_plant"/>
</dbReference>
<evidence type="ECO:0000256" key="1">
    <source>
        <dbReference type="ARBA" id="ARBA00004123"/>
    </source>
</evidence>
<evidence type="ECO:0000256" key="7">
    <source>
        <dbReference type="ARBA" id="ARBA00025748"/>
    </source>
</evidence>
<dbReference type="FunFam" id="1.10.10.60:FF:000832">
    <property type="match status" value="1"/>
</dbReference>
<dbReference type="GO" id="GO:0005634">
    <property type="term" value="C:nucleus"/>
    <property type="evidence" value="ECO:0007669"/>
    <property type="project" value="UniProtKB-SubCell"/>
</dbReference>
<keyword evidence="2 10" id="KW-0805">Transcription regulation</keyword>
<organism evidence="13">
    <name type="scientific">Populus alba</name>
    <name type="common">White poplar</name>
    <dbReference type="NCBI Taxonomy" id="43335"/>
    <lineage>
        <taxon>Eukaryota</taxon>
        <taxon>Viridiplantae</taxon>
        <taxon>Streptophyta</taxon>
        <taxon>Embryophyta</taxon>
        <taxon>Tracheophyta</taxon>
        <taxon>Spermatophyta</taxon>
        <taxon>Magnoliopsida</taxon>
        <taxon>eudicotyledons</taxon>
        <taxon>Gunneridae</taxon>
        <taxon>Pentapetalae</taxon>
        <taxon>rosids</taxon>
        <taxon>fabids</taxon>
        <taxon>Malpighiales</taxon>
        <taxon>Salicaceae</taxon>
        <taxon>Saliceae</taxon>
        <taxon>Populus</taxon>
    </lineage>
</organism>
<comment type="similarity">
    <text evidence="7 10">Belongs to the HD-ZIP homeobox family. Class I subfamily.</text>
</comment>
<accession>A0A4U5PL97</accession>
<dbReference type="STRING" id="43335.A0A4U5PL97"/>
<feature type="DNA-binding region" description="Homeobox" evidence="8">
    <location>
        <begin position="13"/>
        <end position="72"/>
    </location>
</feature>
<dbReference type="SMART" id="SM00389">
    <property type="entry name" value="HOX"/>
    <property type="match status" value="1"/>
</dbReference>
<evidence type="ECO:0000259" key="12">
    <source>
        <dbReference type="PROSITE" id="PS50071"/>
    </source>
</evidence>
<comment type="subcellular location">
    <subcellularLocation>
        <location evidence="1 8 9">Nucleus</location>
    </subcellularLocation>
</comment>
<dbReference type="GO" id="GO:0000981">
    <property type="term" value="F:DNA-binding transcription factor activity, RNA polymerase II-specific"/>
    <property type="evidence" value="ECO:0007669"/>
    <property type="project" value="UniProtKB-UniRule"/>
</dbReference>